<feature type="region of interest" description="Disordered" evidence="3">
    <location>
        <begin position="139"/>
        <end position="159"/>
    </location>
</feature>
<accession>A0A444Z405</accession>
<feature type="compositionally biased region" description="Low complexity" evidence="3">
    <location>
        <begin position="140"/>
        <end position="151"/>
    </location>
</feature>
<reference evidence="4 5" key="1">
    <citation type="submission" date="2019-01" db="EMBL/GenBank/DDBJ databases">
        <title>Sequencing of cultivated peanut Arachis hypogaea provides insights into genome evolution and oil improvement.</title>
        <authorList>
            <person name="Chen X."/>
        </authorList>
    </citation>
    <scope>NUCLEOTIDE SEQUENCE [LARGE SCALE GENOMIC DNA]</scope>
    <source>
        <strain evidence="5">cv. Fuhuasheng</strain>
        <tissue evidence="4">Leaves</tissue>
    </source>
</reference>
<evidence type="ECO:0000256" key="3">
    <source>
        <dbReference type="SAM" id="MobiDB-lite"/>
    </source>
</evidence>
<dbReference type="InterPro" id="IPR021183">
    <property type="entry name" value="NatA_aux_su"/>
</dbReference>
<dbReference type="Gene3D" id="1.25.40.1040">
    <property type="match status" value="1"/>
</dbReference>
<dbReference type="Proteomes" id="UP000289738">
    <property type="component" value="Chromosome B05"/>
</dbReference>
<evidence type="ECO:0000313" key="5">
    <source>
        <dbReference type="Proteomes" id="UP000289738"/>
    </source>
</evidence>
<dbReference type="PANTHER" id="PTHR22767">
    <property type="entry name" value="N-TERMINAL ACETYLTRANSFERASE-RELATED"/>
    <property type="match status" value="1"/>
</dbReference>
<dbReference type="AlphaFoldDB" id="A0A444Z405"/>
<dbReference type="EMBL" id="SDMP01000015">
    <property type="protein sequence ID" value="RYR08905.1"/>
    <property type="molecule type" value="Genomic_DNA"/>
</dbReference>
<evidence type="ECO:0000256" key="2">
    <source>
        <dbReference type="ARBA" id="ARBA00022803"/>
    </source>
</evidence>
<keyword evidence="2" id="KW-0802">TPR repeat</keyword>
<keyword evidence="1" id="KW-0677">Repeat</keyword>
<evidence type="ECO:0000313" key="4">
    <source>
        <dbReference type="EMBL" id="RYR08905.1"/>
    </source>
</evidence>
<dbReference type="GO" id="GO:0005737">
    <property type="term" value="C:cytoplasm"/>
    <property type="evidence" value="ECO:0007669"/>
    <property type="project" value="TreeGrafter"/>
</dbReference>
<name>A0A444Z405_ARAHY</name>
<dbReference type="PANTHER" id="PTHR22767:SF2">
    <property type="entry name" value="N(ALPHA)-ACETYLTRANSFERASE 15_16, ISOFORM A"/>
    <property type="match status" value="1"/>
</dbReference>
<sequence length="360" mass="39076">MIVARGDVAEKIVIEGYRHRRQMQKIAIGEVVVGGDVTGEDCRWRRLSENAIEKIVIRAVVGAVTKEDDRHFGFQSLESTTKKIAGAASLFRVSLLPDKIINKPPPSFDNSFFDNLKASRRTQQAIALSSSLPIAKTVAPHSSPSCSSNPHTQPSLCRTQPRTINDLSRPAVSRRSLAPNPHTIDATLVRFGTLHRRCSVHAPSVVSVSACPPTLSVVSVSQTLVGFGTSIIAHSISQTLNCRSSLRGSAPVALLSPSLKSSRRRLPLPHLSHLRQPCSTFTMPCCGSAQLLICGAHSLSSFFRIPLDFLQGGKFRAAADNYIRPPLTKGVPSLFSDLSSLYNHPGKVSFIPYISITEKL</sequence>
<protein>
    <submittedName>
        <fullName evidence="4">Uncharacterized protein</fullName>
    </submittedName>
</protein>
<evidence type="ECO:0000256" key="1">
    <source>
        <dbReference type="ARBA" id="ARBA00022737"/>
    </source>
</evidence>
<gene>
    <name evidence="4" type="ORF">Ahy_B05g076777</name>
</gene>
<dbReference type="Pfam" id="PF12569">
    <property type="entry name" value="NatA_aux_su"/>
    <property type="match status" value="1"/>
</dbReference>
<proteinExistence type="predicted"/>
<organism evidence="4 5">
    <name type="scientific">Arachis hypogaea</name>
    <name type="common">Peanut</name>
    <dbReference type="NCBI Taxonomy" id="3818"/>
    <lineage>
        <taxon>Eukaryota</taxon>
        <taxon>Viridiplantae</taxon>
        <taxon>Streptophyta</taxon>
        <taxon>Embryophyta</taxon>
        <taxon>Tracheophyta</taxon>
        <taxon>Spermatophyta</taxon>
        <taxon>Magnoliopsida</taxon>
        <taxon>eudicotyledons</taxon>
        <taxon>Gunneridae</taxon>
        <taxon>Pentapetalae</taxon>
        <taxon>rosids</taxon>
        <taxon>fabids</taxon>
        <taxon>Fabales</taxon>
        <taxon>Fabaceae</taxon>
        <taxon>Papilionoideae</taxon>
        <taxon>50 kb inversion clade</taxon>
        <taxon>dalbergioids sensu lato</taxon>
        <taxon>Dalbergieae</taxon>
        <taxon>Pterocarpus clade</taxon>
        <taxon>Arachis</taxon>
    </lineage>
</organism>
<keyword evidence="5" id="KW-1185">Reference proteome</keyword>
<dbReference type="STRING" id="3818.A0A444Z405"/>
<comment type="caution">
    <text evidence="4">The sequence shown here is derived from an EMBL/GenBank/DDBJ whole genome shotgun (WGS) entry which is preliminary data.</text>
</comment>